<evidence type="ECO:0000259" key="1">
    <source>
        <dbReference type="Pfam" id="PF14214"/>
    </source>
</evidence>
<sequence length="108" mass="12009">VKGSMGYKLCRWNEVHALMKKYGTPALFITINPNDISHPLLGFFGNIVPDDWKAMTSYERSAFVASNPGPATRFCDSMLCGFINIILEHGKSEAGLFGHSEVYYGMVE</sequence>
<dbReference type="InterPro" id="IPR025476">
    <property type="entry name" value="Helitron_helicase-like"/>
</dbReference>
<proteinExistence type="predicted"/>
<dbReference type="HOGENOM" id="CLU_080483_2_1_1"/>
<feature type="non-terminal residue" evidence="2">
    <location>
        <position position="108"/>
    </location>
</feature>
<feature type="domain" description="Helitron helicase-like" evidence="1">
    <location>
        <begin position="1"/>
        <end position="108"/>
    </location>
</feature>
<accession>F8PG86</accession>
<dbReference type="Proteomes" id="UP000008063">
    <property type="component" value="Unassembled WGS sequence"/>
</dbReference>
<keyword evidence="3" id="KW-1185">Reference proteome</keyword>
<dbReference type="Pfam" id="PF14214">
    <property type="entry name" value="Helitron_like_N"/>
    <property type="match status" value="1"/>
</dbReference>
<organism evidence="3">
    <name type="scientific">Serpula lacrymans var. lacrymans (strain S7.3)</name>
    <name type="common">Dry rot fungus</name>
    <dbReference type="NCBI Taxonomy" id="936435"/>
    <lineage>
        <taxon>Eukaryota</taxon>
        <taxon>Fungi</taxon>
        <taxon>Dikarya</taxon>
        <taxon>Basidiomycota</taxon>
        <taxon>Agaricomycotina</taxon>
        <taxon>Agaricomycetes</taxon>
        <taxon>Agaricomycetidae</taxon>
        <taxon>Boletales</taxon>
        <taxon>Coniophorineae</taxon>
        <taxon>Serpulaceae</taxon>
        <taxon>Serpula</taxon>
    </lineage>
</organism>
<evidence type="ECO:0000313" key="2">
    <source>
        <dbReference type="EMBL" id="EGO04333.1"/>
    </source>
</evidence>
<reference evidence="3" key="1">
    <citation type="journal article" date="2011" name="Science">
        <title>The plant cell wall-decomposing machinery underlies the functional diversity of forest fungi.</title>
        <authorList>
            <person name="Eastwood D.C."/>
            <person name="Floudas D."/>
            <person name="Binder M."/>
            <person name="Majcherczyk A."/>
            <person name="Schneider P."/>
            <person name="Aerts A."/>
            <person name="Asiegbu F.O."/>
            <person name="Baker S.E."/>
            <person name="Barry K."/>
            <person name="Bendiksby M."/>
            <person name="Blumentritt M."/>
            <person name="Coutinho P.M."/>
            <person name="Cullen D."/>
            <person name="de Vries R.P."/>
            <person name="Gathman A."/>
            <person name="Goodell B."/>
            <person name="Henrissat B."/>
            <person name="Ihrmark K."/>
            <person name="Kauserud H."/>
            <person name="Kohler A."/>
            <person name="LaButti K."/>
            <person name="Lapidus A."/>
            <person name="Lavin J.L."/>
            <person name="Lee Y.-H."/>
            <person name="Lindquist E."/>
            <person name="Lilly W."/>
            <person name="Lucas S."/>
            <person name="Morin E."/>
            <person name="Murat C."/>
            <person name="Oguiza J.A."/>
            <person name="Park J."/>
            <person name="Pisabarro A.G."/>
            <person name="Riley R."/>
            <person name="Rosling A."/>
            <person name="Salamov A."/>
            <person name="Schmidt O."/>
            <person name="Schmutz J."/>
            <person name="Skrede I."/>
            <person name="Stenlid J."/>
            <person name="Wiebenga A."/>
            <person name="Xie X."/>
            <person name="Kuees U."/>
            <person name="Hibbett D.S."/>
            <person name="Hoffmeister D."/>
            <person name="Hoegberg N."/>
            <person name="Martin F."/>
            <person name="Grigoriev I.V."/>
            <person name="Watkinson S.C."/>
        </authorList>
    </citation>
    <scope>NUCLEOTIDE SEQUENCE [LARGE SCALE GENOMIC DNA]</scope>
    <source>
        <strain evidence="3">strain S7.3</strain>
    </source>
</reference>
<feature type="non-terminal residue" evidence="2">
    <location>
        <position position="1"/>
    </location>
</feature>
<dbReference type="OMA" id="PNDISHP"/>
<evidence type="ECO:0000313" key="3">
    <source>
        <dbReference type="Proteomes" id="UP000008063"/>
    </source>
</evidence>
<dbReference type="InParanoid" id="F8PG86"/>
<gene>
    <name evidence="2" type="ORF">SERLA73DRAFT_26891</name>
</gene>
<name>F8PG86_SERL3</name>
<dbReference type="EMBL" id="GL945474">
    <property type="protein sequence ID" value="EGO04333.1"/>
    <property type="molecule type" value="Genomic_DNA"/>
</dbReference>
<dbReference type="AlphaFoldDB" id="F8PG86"/>
<protein>
    <recommendedName>
        <fullName evidence="1">Helitron helicase-like domain-containing protein</fullName>
    </recommendedName>
</protein>